<dbReference type="PROSITE" id="PS50075">
    <property type="entry name" value="CARRIER"/>
    <property type="match status" value="1"/>
</dbReference>
<dbReference type="Pfam" id="PF00501">
    <property type="entry name" value="AMP-binding"/>
    <property type="match status" value="1"/>
</dbReference>
<dbReference type="HOGENOM" id="CLU_002751_1_0_11"/>
<feature type="transmembrane region" description="Helical" evidence="4">
    <location>
        <begin position="648"/>
        <end position="666"/>
    </location>
</feature>
<keyword evidence="7" id="KW-1185">Reference proteome</keyword>
<dbReference type="InterPro" id="IPR042099">
    <property type="entry name" value="ANL_N_sf"/>
</dbReference>
<dbReference type="Proteomes" id="UP000023703">
    <property type="component" value="Chromosome"/>
</dbReference>
<dbReference type="SMART" id="SM00823">
    <property type="entry name" value="PKS_PP"/>
    <property type="match status" value="1"/>
</dbReference>
<organism evidence="6 7">
    <name type="scientific">Corynebacterium glyciniphilum AJ 3170</name>
    <dbReference type="NCBI Taxonomy" id="1404245"/>
    <lineage>
        <taxon>Bacteria</taxon>
        <taxon>Bacillati</taxon>
        <taxon>Actinomycetota</taxon>
        <taxon>Actinomycetes</taxon>
        <taxon>Mycobacteriales</taxon>
        <taxon>Corynebacteriaceae</taxon>
        <taxon>Corynebacterium</taxon>
    </lineage>
</organism>
<feature type="transmembrane region" description="Helical" evidence="4">
    <location>
        <begin position="623"/>
        <end position="642"/>
    </location>
</feature>
<feature type="transmembrane region" description="Helical" evidence="4">
    <location>
        <begin position="1103"/>
        <end position="1122"/>
    </location>
</feature>
<dbReference type="SUPFAM" id="SSF56801">
    <property type="entry name" value="Acetyl-CoA synthetase-like"/>
    <property type="match status" value="1"/>
</dbReference>
<dbReference type="InterPro" id="IPR000873">
    <property type="entry name" value="AMP-dep_synth/lig_dom"/>
</dbReference>
<dbReference type="InterPro" id="IPR020845">
    <property type="entry name" value="AMP-binding_CS"/>
</dbReference>
<dbReference type="CDD" id="cd05930">
    <property type="entry name" value="A_NRPS"/>
    <property type="match status" value="1"/>
</dbReference>
<dbReference type="PANTHER" id="PTHR45527:SF1">
    <property type="entry name" value="FATTY ACID SYNTHASE"/>
    <property type="match status" value="1"/>
</dbReference>
<dbReference type="InterPro" id="IPR045851">
    <property type="entry name" value="AMP-bd_C_sf"/>
</dbReference>
<dbReference type="GO" id="GO:0005737">
    <property type="term" value="C:cytoplasm"/>
    <property type="evidence" value="ECO:0007669"/>
    <property type="project" value="TreeGrafter"/>
</dbReference>
<feature type="transmembrane region" description="Helical" evidence="4">
    <location>
        <begin position="1128"/>
        <end position="1154"/>
    </location>
</feature>
<feature type="domain" description="Carrier" evidence="5">
    <location>
        <begin position="514"/>
        <end position="588"/>
    </location>
</feature>
<keyword evidence="4" id="KW-0472">Membrane</keyword>
<dbReference type="PROSITE" id="PS00455">
    <property type="entry name" value="AMP_BINDING"/>
    <property type="match status" value="1"/>
</dbReference>
<dbReference type="GO" id="GO:0044550">
    <property type="term" value="P:secondary metabolite biosynthetic process"/>
    <property type="evidence" value="ECO:0007669"/>
    <property type="project" value="TreeGrafter"/>
</dbReference>
<keyword evidence="2" id="KW-0597">Phosphoprotein</keyword>
<name>X5E8N5_9CORY</name>
<evidence type="ECO:0000259" key="5">
    <source>
        <dbReference type="PROSITE" id="PS50075"/>
    </source>
</evidence>
<sequence length="1337" mass="143172">MTSMTNHGGDHPALAVFGVDKVPEPRTLTDILDATVSLHPDATALVGSDGALTYQEMSTRITTQVARLADAGIGHGDRVGVRVPSGTTDLYIAILATLHAGAAYVPVDWDDPDTRADTVWEEADVAAVYGADLQLTRRSVHRSRHAADVAPELPSLTDDAWIIFTSGSTGKPKGVAVSHRSAAALVDAEARMYLAGPGIEALGPGDRVMAGLSVGFDASCEEMWLAWRYGAALIAAPRAVVRAGDELGAWIADNRITAISTVPTLAAFWSEDILSSVRLLIFGGEALPRSLADRLARPGREVWNTYGPTETTVIATGQLMEESGTTDTVRIGRPTPGWKLAVVDPTTGRPVRWGETGELIISGVGLGRYLDPDKDAEVYAPLPSLEWYRAYRTGDLVVADREGLVFVGRADDQIKFAGRRMELGEIDRALSTVPGVHAGAAAKQVTPTGSEVIVGYLVADQALDLAEARTHLRSVLPGGIVPTLCIVDDLPVKTSGKVDRNALPWPLPDSAHTGELPAELTWLADRWADQLGPVPLHPESDFFDLGGSSVAVAKLAADLRASYPATDIGALYDNPTLHAMASYLGTLDQRSAERLTPAPIPWWSGVIQFLVVCAIYVVNAARYVIGSLLVVWALGFFFGAGWVPDPPLLPLAVGWVVLFSTPGRVVQGTLAARLLTAGIRPGTYLRGGWTHLRIWAAERFITYLKLEPLLGTPMTATLYRMIGCRVGRGTDLHALPPVTGLAVIGGGVSIENEVDLNGHWIDGDTLHVGTIVIGEDVRIGLRTFVSPGARIADGAEILPGSCVAGEVAGGTLLGGTPLSERGDAGLSWPEATPREATADGTVSITGAVPRRLLYIAGIAWISALPVIALLPGLFLVLPHVVDLQIYEDVFPVLAAWTPVFTLLTIASWLALVILTVRLCSTLIRPGYYPTASTTGWALWLTHVLLQKTLTSTYFIYAGWLTPAFLRLLGARVGDNTEISTVETIPHLTSVGDRCFLADHSLCTLPRHRSGWVHVGTTVLGNGSFVGNSGIVGPDNDLPEQSLVAVLSSTPYHPGRGSSWLGRSAREIPRVHIDADASRTFTPSPGLKGARAVVEAGRFIPPIIAAYLDLFIVWAGTLVYMNAGFGREGILAVCLWSFPIVLATGAVASLVPVLAKWMLVGRFRPGQHTLFSTFVWRGELVDNFAELLAVPSLIRMSLGSPLYNWWVRLMGTRIGRDVWCETWWLPEFDLIRLGDRSTVNRGTVLQTHLFHDRVMSLEPVVLADGATLGPNSFMLPGSSLGQRTTVRPGSLVLRQDAVPSDSVWEGNPVVHVTGTVSDTHPTGRRPSDSTSASLEESR</sequence>
<feature type="transmembrane region" description="Helical" evidence="4">
    <location>
        <begin position="852"/>
        <end position="877"/>
    </location>
</feature>
<keyword evidence="1" id="KW-0596">Phosphopantetheine</keyword>
<dbReference type="InterPro" id="IPR036736">
    <property type="entry name" value="ACP-like_sf"/>
</dbReference>
<dbReference type="SUPFAM" id="SSF51161">
    <property type="entry name" value="Trimeric LpxA-like enzymes"/>
    <property type="match status" value="3"/>
</dbReference>
<evidence type="ECO:0000313" key="7">
    <source>
        <dbReference type="Proteomes" id="UP000023703"/>
    </source>
</evidence>
<dbReference type="InterPro" id="IPR006162">
    <property type="entry name" value="Ppantetheine_attach_site"/>
</dbReference>
<feature type="compositionally biased region" description="Polar residues" evidence="3">
    <location>
        <begin position="1327"/>
        <end position="1337"/>
    </location>
</feature>
<dbReference type="Gene3D" id="3.30.300.30">
    <property type="match status" value="1"/>
</dbReference>
<dbReference type="Gene3D" id="2.160.10.10">
    <property type="entry name" value="Hexapeptide repeat proteins"/>
    <property type="match status" value="2"/>
</dbReference>
<evidence type="ECO:0000313" key="6">
    <source>
        <dbReference type="EMBL" id="AHW63036.1"/>
    </source>
</evidence>
<dbReference type="PANTHER" id="PTHR45527">
    <property type="entry name" value="NONRIBOSOMAL PEPTIDE SYNTHETASE"/>
    <property type="match status" value="1"/>
</dbReference>
<dbReference type="InterPro" id="IPR012728">
    <property type="entry name" value="Pls/PosA_C"/>
</dbReference>
<dbReference type="NCBIfam" id="TIGR02353">
    <property type="entry name" value="NRPS_term_dom"/>
    <property type="match status" value="1"/>
</dbReference>
<evidence type="ECO:0000256" key="2">
    <source>
        <dbReference type="ARBA" id="ARBA00022553"/>
    </source>
</evidence>
<evidence type="ECO:0000256" key="4">
    <source>
        <dbReference type="SAM" id="Phobius"/>
    </source>
</evidence>
<dbReference type="eggNOG" id="COG1020">
    <property type="taxonomic scope" value="Bacteria"/>
</dbReference>
<dbReference type="Gene3D" id="1.10.1200.10">
    <property type="entry name" value="ACP-like"/>
    <property type="match status" value="1"/>
</dbReference>
<dbReference type="InterPro" id="IPR020806">
    <property type="entry name" value="PKS_PP-bd"/>
</dbReference>
<reference evidence="6 7" key="1">
    <citation type="journal article" date="2015" name="Int. J. Syst. Evol. Microbiol.">
        <title>Revisiting Corynebacterium glyciniphilum (ex Kubota et al., 1972) sp. nov., nom. rev., isolated from putrefied banana.</title>
        <authorList>
            <person name="Al-Dilaimi A."/>
            <person name="Bednarz H."/>
            <person name="Lomker A."/>
            <person name="Niehaus K."/>
            <person name="Kalinowski J."/>
            <person name="Ruckert C."/>
        </authorList>
    </citation>
    <scope>NUCLEOTIDE SEQUENCE [LARGE SCALE GENOMIC DNA]</scope>
    <source>
        <strain evidence="6">AJ 3170</strain>
    </source>
</reference>
<dbReference type="GO" id="GO:0043041">
    <property type="term" value="P:amino acid activation for nonribosomal peptide biosynthetic process"/>
    <property type="evidence" value="ECO:0007669"/>
    <property type="project" value="TreeGrafter"/>
</dbReference>
<feature type="region of interest" description="Disordered" evidence="3">
    <location>
        <begin position="1311"/>
        <end position="1337"/>
    </location>
</feature>
<keyword evidence="4" id="KW-0812">Transmembrane</keyword>
<feature type="transmembrane region" description="Helical" evidence="4">
    <location>
        <begin position="889"/>
        <end position="914"/>
    </location>
</feature>
<dbReference type="SUPFAM" id="SSF47336">
    <property type="entry name" value="ACP-like"/>
    <property type="match status" value="1"/>
</dbReference>
<dbReference type="GO" id="GO:0031177">
    <property type="term" value="F:phosphopantetheine binding"/>
    <property type="evidence" value="ECO:0007669"/>
    <property type="project" value="InterPro"/>
</dbReference>
<evidence type="ECO:0000256" key="1">
    <source>
        <dbReference type="ARBA" id="ARBA00022450"/>
    </source>
</evidence>
<dbReference type="KEGG" id="cgy:CGLY_02940"/>
<dbReference type="eggNOG" id="COG1044">
    <property type="taxonomic scope" value="Bacteria"/>
</dbReference>
<keyword evidence="4" id="KW-1133">Transmembrane helix</keyword>
<dbReference type="PROSITE" id="PS00012">
    <property type="entry name" value="PHOSPHOPANTETHEINE"/>
    <property type="match status" value="1"/>
</dbReference>
<accession>X5E8N5</accession>
<proteinExistence type="predicted"/>
<dbReference type="EMBL" id="CP006842">
    <property type="protein sequence ID" value="AHW63036.1"/>
    <property type="molecule type" value="Genomic_DNA"/>
</dbReference>
<protein>
    <submittedName>
        <fullName evidence="6">Non-ribosomal peptide synthetase</fullName>
    </submittedName>
</protein>
<dbReference type="Gene3D" id="3.40.50.12780">
    <property type="entry name" value="N-terminal domain of ligase-like"/>
    <property type="match status" value="1"/>
</dbReference>
<dbReference type="eggNOG" id="COG0110">
    <property type="taxonomic scope" value="Bacteria"/>
</dbReference>
<dbReference type="STRING" id="1404245.CGLY_02940"/>
<dbReference type="Pfam" id="PF00550">
    <property type="entry name" value="PP-binding"/>
    <property type="match status" value="1"/>
</dbReference>
<dbReference type="InterPro" id="IPR011004">
    <property type="entry name" value="Trimer_LpxA-like_sf"/>
</dbReference>
<feature type="transmembrane region" description="Helical" evidence="4">
    <location>
        <begin position="600"/>
        <end position="618"/>
    </location>
</feature>
<evidence type="ECO:0000256" key="3">
    <source>
        <dbReference type="SAM" id="MobiDB-lite"/>
    </source>
</evidence>
<gene>
    <name evidence="6" type="ORF">CGLY_02940</name>
</gene>
<dbReference type="InterPro" id="IPR009081">
    <property type="entry name" value="PP-bd_ACP"/>
</dbReference>